<feature type="compositionally biased region" description="Polar residues" evidence="1">
    <location>
        <begin position="176"/>
        <end position="188"/>
    </location>
</feature>
<evidence type="ECO:0000313" key="3">
    <source>
        <dbReference type="Proteomes" id="UP000655225"/>
    </source>
</evidence>
<gene>
    <name evidence="2" type="ORF">HHK36_001587</name>
</gene>
<dbReference type="Proteomes" id="UP000655225">
    <property type="component" value="Unassembled WGS sequence"/>
</dbReference>
<organism evidence="2 3">
    <name type="scientific">Tetracentron sinense</name>
    <name type="common">Spur-leaf</name>
    <dbReference type="NCBI Taxonomy" id="13715"/>
    <lineage>
        <taxon>Eukaryota</taxon>
        <taxon>Viridiplantae</taxon>
        <taxon>Streptophyta</taxon>
        <taxon>Embryophyta</taxon>
        <taxon>Tracheophyta</taxon>
        <taxon>Spermatophyta</taxon>
        <taxon>Magnoliopsida</taxon>
        <taxon>Trochodendrales</taxon>
        <taxon>Trochodendraceae</taxon>
        <taxon>Tetracentron</taxon>
    </lineage>
</organism>
<dbReference type="AlphaFoldDB" id="A0A834ZXI7"/>
<feature type="region of interest" description="Disordered" evidence="1">
    <location>
        <begin position="176"/>
        <end position="240"/>
    </location>
</feature>
<name>A0A834ZXI7_TETSI</name>
<proteinExistence type="predicted"/>
<accession>A0A834ZXI7</accession>
<evidence type="ECO:0000313" key="2">
    <source>
        <dbReference type="EMBL" id="KAF8413595.1"/>
    </source>
</evidence>
<sequence>MGRCLMETNTEIDAITVALRCTVTRWGGESQYDVGVSSKGDSDVVGSSKGGGHGATTAAPSYLSGPDNCPDGWFLAGKSVEEIKKDAARERNRELAALSRAARQSGSQLQNKTSSFVQNTSILPGVTTQAHILQQQGNRVFQNGRPQHMLNSSLTKGIPNCLDEFKHGFPTNGLSTDSIRWWGSSSPDGSEEIFEDEAETDHEDKQQSQELADDEANSLIVEDKKPERGNESDIGPQGTGLLSAVRKRAAEDGQEALKLGVCSSYREYKLGRKERVLLHRLFNSSLPSEWSCGSS</sequence>
<dbReference type="PANTHER" id="PTHR48460">
    <property type="entry name" value="RWP-RK DOMAIN-CONTAINING PROTEIN"/>
    <property type="match status" value="1"/>
</dbReference>
<feature type="compositionally biased region" description="Acidic residues" evidence="1">
    <location>
        <begin position="189"/>
        <end position="201"/>
    </location>
</feature>
<dbReference type="PANTHER" id="PTHR48460:SF1">
    <property type="entry name" value="RWP-RK DOMAIN-CONTAINING PROTEIN"/>
    <property type="match status" value="1"/>
</dbReference>
<keyword evidence="3" id="KW-1185">Reference proteome</keyword>
<protein>
    <submittedName>
        <fullName evidence="2">Uncharacterized protein</fullName>
    </submittedName>
</protein>
<dbReference type="OMA" id="PAGNQNM"/>
<evidence type="ECO:0000256" key="1">
    <source>
        <dbReference type="SAM" id="MobiDB-lite"/>
    </source>
</evidence>
<reference evidence="2 3" key="1">
    <citation type="submission" date="2020-04" db="EMBL/GenBank/DDBJ databases">
        <title>Plant Genome Project.</title>
        <authorList>
            <person name="Zhang R.-G."/>
        </authorList>
    </citation>
    <scope>NUCLEOTIDE SEQUENCE [LARGE SCALE GENOMIC DNA]</scope>
    <source>
        <strain evidence="2">YNK0</strain>
        <tissue evidence="2">Leaf</tissue>
    </source>
</reference>
<feature type="region of interest" description="Disordered" evidence="1">
    <location>
        <begin position="36"/>
        <end position="62"/>
    </location>
</feature>
<dbReference type="EMBL" id="JABCRI010000001">
    <property type="protein sequence ID" value="KAF8413595.1"/>
    <property type="molecule type" value="Genomic_DNA"/>
</dbReference>
<comment type="caution">
    <text evidence="2">The sequence shown here is derived from an EMBL/GenBank/DDBJ whole genome shotgun (WGS) entry which is preliminary data.</text>
</comment>
<feature type="compositionally biased region" description="Basic and acidic residues" evidence="1">
    <location>
        <begin position="221"/>
        <end position="231"/>
    </location>
</feature>
<dbReference type="OrthoDB" id="6270329at2759"/>
<feature type="compositionally biased region" description="Low complexity" evidence="1">
    <location>
        <begin position="36"/>
        <end position="47"/>
    </location>
</feature>